<dbReference type="AlphaFoldDB" id="E9H5B8"/>
<reference evidence="1 2" key="1">
    <citation type="journal article" date="2011" name="Science">
        <title>The ecoresponsive genome of Daphnia pulex.</title>
        <authorList>
            <person name="Colbourne J.K."/>
            <person name="Pfrender M.E."/>
            <person name="Gilbert D."/>
            <person name="Thomas W.K."/>
            <person name="Tucker A."/>
            <person name="Oakley T.H."/>
            <person name="Tokishita S."/>
            <person name="Aerts A."/>
            <person name="Arnold G.J."/>
            <person name="Basu M.K."/>
            <person name="Bauer D.J."/>
            <person name="Caceres C.E."/>
            <person name="Carmel L."/>
            <person name="Casola C."/>
            <person name="Choi J.H."/>
            <person name="Detter J.C."/>
            <person name="Dong Q."/>
            <person name="Dusheyko S."/>
            <person name="Eads B.D."/>
            <person name="Frohlich T."/>
            <person name="Geiler-Samerotte K.A."/>
            <person name="Gerlach D."/>
            <person name="Hatcher P."/>
            <person name="Jogdeo S."/>
            <person name="Krijgsveld J."/>
            <person name="Kriventseva E.V."/>
            <person name="Kultz D."/>
            <person name="Laforsch C."/>
            <person name="Lindquist E."/>
            <person name="Lopez J."/>
            <person name="Manak J.R."/>
            <person name="Muller J."/>
            <person name="Pangilinan J."/>
            <person name="Patwardhan R.P."/>
            <person name="Pitluck S."/>
            <person name="Pritham E.J."/>
            <person name="Rechtsteiner A."/>
            <person name="Rho M."/>
            <person name="Rogozin I.B."/>
            <person name="Sakarya O."/>
            <person name="Salamov A."/>
            <person name="Schaack S."/>
            <person name="Shapiro H."/>
            <person name="Shiga Y."/>
            <person name="Skalitzky C."/>
            <person name="Smith Z."/>
            <person name="Souvorov A."/>
            <person name="Sung W."/>
            <person name="Tang Z."/>
            <person name="Tsuchiya D."/>
            <person name="Tu H."/>
            <person name="Vos H."/>
            <person name="Wang M."/>
            <person name="Wolf Y.I."/>
            <person name="Yamagata H."/>
            <person name="Yamada T."/>
            <person name="Ye Y."/>
            <person name="Shaw J.R."/>
            <person name="Andrews J."/>
            <person name="Crease T.J."/>
            <person name="Tang H."/>
            <person name="Lucas S.M."/>
            <person name="Robertson H.M."/>
            <person name="Bork P."/>
            <person name="Koonin E.V."/>
            <person name="Zdobnov E.M."/>
            <person name="Grigoriev I.V."/>
            <person name="Lynch M."/>
            <person name="Boore J.L."/>
        </authorList>
    </citation>
    <scope>NUCLEOTIDE SEQUENCE [LARGE SCALE GENOMIC DNA]</scope>
</reference>
<evidence type="ECO:0000313" key="1">
    <source>
        <dbReference type="EMBL" id="EFX73105.1"/>
    </source>
</evidence>
<name>E9H5B8_DAPPU</name>
<dbReference type="Proteomes" id="UP000000305">
    <property type="component" value="Unassembled WGS sequence"/>
</dbReference>
<dbReference type="HOGENOM" id="CLU_2199601_0_0_1"/>
<dbReference type="KEGG" id="dpx:DAPPUDRAFT_325632"/>
<keyword evidence="2" id="KW-1185">Reference proteome</keyword>
<dbReference type="InParanoid" id="E9H5B8"/>
<proteinExistence type="predicted"/>
<protein>
    <submittedName>
        <fullName evidence="1">Uncharacterized protein</fullName>
    </submittedName>
</protein>
<gene>
    <name evidence="1" type="ORF">DAPPUDRAFT_325632</name>
</gene>
<sequence>MSRSIMLDIQMEEDYVRFSITQAFHEHRTKRHGMVNLLESAIKREKTVSKTAAVAVEDSVLGAFRYSNTVSTNLRLLGFLPVTISKVWHADKLVALFYKLPCRRSNLH</sequence>
<evidence type="ECO:0000313" key="2">
    <source>
        <dbReference type="Proteomes" id="UP000000305"/>
    </source>
</evidence>
<dbReference type="EMBL" id="GL732593">
    <property type="protein sequence ID" value="EFX73105.1"/>
    <property type="molecule type" value="Genomic_DNA"/>
</dbReference>
<organism evidence="1 2">
    <name type="scientific">Daphnia pulex</name>
    <name type="common">Water flea</name>
    <dbReference type="NCBI Taxonomy" id="6669"/>
    <lineage>
        <taxon>Eukaryota</taxon>
        <taxon>Metazoa</taxon>
        <taxon>Ecdysozoa</taxon>
        <taxon>Arthropoda</taxon>
        <taxon>Crustacea</taxon>
        <taxon>Branchiopoda</taxon>
        <taxon>Diplostraca</taxon>
        <taxon>Cladocera</taxon>
        <taxon>Anomopoda</taxon>
        <taxon>Daphniidae</taxon>
        <taxon>Daphnia</taxon>
    </lineage>
</organism>
<accession>E9H5B8</accession>